<evidence type="ECO:0000313" key="1">
    <source>
        <dbReference type="EMBL" id="TCK58775.1"/>
    </source>
</evidence>
<keyword evidence="2" id="KW-1185">Reference proteome</keyword>
<reference evidence="1 2" key="1">
    <citation type="submission" date="2019-03" db="EMBL/GenBank/DDBJ databases">
        <title>Genomic Encyclopedia of Type Strains, Phase IV (KMG-IV): sequencing the most valuable type-strain genomes for metagenomic binning, comparative biology and taxonomic classification.</title>
        <authorList>
            <person name="Goeker M."/>
        </authorList>
    </citation>
    <scope>NUCLEOTIDE SEQUENCE [LARGE SCALE GENOMIC DNA]</scope>
    <source>
        <strain evidence="1 2">DSM 18577</strain>
    </source>
</reference>
<evidence type="ECO:0000313" key="2">
    <source>
        <dbReference type="Proteomes" id="UP000295565"/>
    </source>
</evidence>
<comment type="caution">
    <text evidence="1">The sequence shown here is derived from an EMBL/GenBank/DDBJ whole genome shotgun (WGS) entry which is preliminary data.</text>
</comment>
<gene>
    <name evidence="1" type="ORF">EV690_0921</name>
</gene>
<proteinExistence type="predicted"/>
<accession>A0A4R1K3U5</accession>
<dbReference type="InterPro" id="IPR032349">
    <property type="entry name" value="DUF4865"/>
</dbReference>
<dbReference type="EMBL" id="SMGD01000011">
    <property type="protein sequence ID" value="TCK58775.1"/>
    <property type="molecule type" value="Genomic_DNA"/>
</dbReference>
<dbReference type="RefSeq" id="WP_131911729.1">
    <property type="nucleotide sequence ID" value="NZ_OU594967.1"/>
</dbReference>
<name>A0A4R1K3U5_9GAMM</name>
<dbReference type="OrthoDB" id="2065010at2"/>
<dbReference type="Pfam" id="PF16157">
    <property type="entry name" value="DUF4865"/>
    <property type="match status" value="1"/>
</dbReference>
<dbReference type="AlphaFoldDB" id="A0A4R1K3U5"/>
<dbReference type="Proteomes" id="UP000295565">
    <property type="component" value="Unassembled WGS sequence"/>
</dbReference>
<organism evidence="1 2">
    <name type="scientific">Celerinatantimonas diazotrophica</name>
    <dbReference type="NCBI Taxonomy" id="412034"/>
    <lineage>
        <taxon>Bacteria</taxon>
        <taxon>Pseudomonadati</taxon>
        <taxon>Pseudomonadota</taxon>
        <taxon>Gammaproteobacteria</taxon>
        <taxon>Celerinatantimonadaceae</taxon>
        <taxon>Celerinatantimonas</taxon>
    </lineage>
</organism>
<protein>
    <submittedName>
        <fullName evidence="1">Uncharacterized protein DUF4865</fullName>
    </submittedName>
</protein>
<sequence length="166" mass="18933">MIAMQYTFVLPADYDMTLIEQRITEKGHLLNGWPGLVFKAYLYARKDATNYHSPVNCYAPLYVWQDHHAMMAFLNSAGFKALCEHFGRPQVKTWFIDEPPTPPTDQHHFAAITHDASQPADIHGIDYHTWQPLHVTWISDAYLHASPTQPLYALGYIARGHINGNA</sequence>